<evidence type="ECO:0000256" key="1">
    <source>
        <dbReference type="SAM" id="MobiDB-lite"/>
    </source>
</evidence>
<evidence type="ECO:0000313" key="2">
    <source>
        <dbReference type="EMBL" id="KAG0719886.1"/>
    </source>
</evidence>
<sequence length="167" mass="18892">MAKAIYAVKMTLLADQLELPARIQRGLRQVALFVSLLYIKHWHEALIPEYAPKNDLELLRALNEYPDKEVGAEGTRALSRHLWYLSEDLICAGFLRRQSRGWGEKADAGEPGKACVQEGISEARGERVESDQLHDPERLHHQSQQAAVRAAARVGNNTPRTYSRTKH</sequence>
<proteinExistence type="predicted"/>
<accession>A0A8J4Y9X0</accession>
<feature type="compositionally biased region" description="Basic and acidic residues" evidence="1">
    <location>
        <begin position="125"/>
        <end position="140"/>
    </location>
</feature>
<feature type="compositionally biased region" description="Low complexity" evidence="1">
    <location>
        <begin position="144"/>
        <end position="154"/>
    </location>
</feature>
<dbReference type="Proteomes" id="UP000770661">
    <property type="component" value="Unassembled WGS sequence"/>
</dbReference>
<dbReference type="AlphaFoldDB" id="A0A8J4Y9X0"/>
<reference evidence="2" key="1">
    <citation type="submission" date="2020-07" db="EMBL/GenBank/DDBJ databases">
        <title>The High-quality genome of the commercially important snow crab, Chionoecetes opilio.</title>
        <authorList>
            <person name="Jeong J.-H."/>
            <person name="Ryu S."/>
        </authorList>
    </citation>
    <scope>NUCLEOTIDE SEQUENCE</scope>
    <source>
        <strain evidence="2">MADBK_172401_WGS</strain>
        <tissue evidence="2">Digestive gland</tissue>
    </source>
</reference>
<protein>
    <submittedName>
        <fullName evidence="2">Uncharacterized protein</fullName>
    </submittedName>
</protein>
<feature type="region of interest" description="Disordered" evidence="1">
    <location>
        <begin position="125"/>
        <end position="167"/>
    </location>
</feature>
<organism evidence="2 3">
    <name type="scientific">Chionoecetes opilio</name>
    <name type="common">Atlantic snow crab</name>
    <name type="synonym">Cancer opilio</name>
    <dbReference type="NCBI Taxonomy" id="41210"/>
    <lineage>
        <taxon>Eukaryota</taxon>
        <taxon>Metazoa</taxon>
        <taxon>Ecdysozoa</taxon>
        <taxon>Arthropoda</taxon>
        <taxon>Crustacea</taxon>
        <taxon>Multicrustacea</taxon>
        <taxon>Malacostraca</taxon>
        <taxon>Eumalacostraca</taxon>
        <taxon>Eucarida</taxon>
        <taxon>Decapoda</taxon>
        <taxon>Pleocyemata</taxon>
        <taxon>Brachyura</taxon>
        <taxon>Eubrachyura</taxon>
        <taxon>Majoidea</taxon>
        <taxon>Majidae</taxon>
        <taxon>Chionoecetes</taxon>
    </lineage>
</organism>
<evidence type="ECO:0000313" key="3">
    <source>
        <dbReference type="Proteomes" id="UP000770661"/>
    </source>
</evidence>
<name>A0A8J4Y9X0_CHIOP</name>
<feature type="compositionally biased region" description="Polar residues" evidence="1">
    <location>
        <begin position="155"/>
        <end position="167"/>
    </location>
</feature>
<dbReference type="OrthoDB" id="6626714at2759"/>
<comment type="caution">
    <text evidence="2">The sequence shown here is derived from an EMBL/GenBank/DDBJ whole genome shotgun (WGS) entry which is preliminary data.</text>
</comment>
<gene>
    <name evidence="2" type="ORF">GWK47_049585</name>
</gene>
<dbReference type="EMBL" id="JACEEZ010013721">
    <property type="protein sequence ID" value="KAG0719886.1"/>
    <property type="molecule type" value="Genomic_DNA"/>
</dbReference>
<keyword evidence="3" id="KW-1185">Reference proteome</keyword>